<organism evidence="1 2">
    <name type="scientific">Streblomastix strix</name>
    <dbReference type="NCBI Taxonomy" id="222440"/>
    <lineage>
        <taxon>Eukaryota</taxon>
        <taxon>Metamonada</taxon>
        <taxon>Preaxostyla</taxon>
        <taxon>Oxymonadida</taxon>
        <taxon>Streblomastigidae</taxon>
        <taxon>Streblomastix</taxon>
    </lineage>
</organism>
<reference evidence="1 2" key="1">
    <citation type="submission" date="2019-03" db="EMBL/GenBank/DDBJ databases">
        <title>Single cell metagenomics reveals metabolic interactions within the superorganism composed of flagellate Streblomastix strix and complex community of Bacteroidetes bacteria on its surface.</title>
        <authorList>
            <person name="Treitli S.C."/>
            <person name="Kolisko M."/>
            <person name="Husnik F."/>
            <person name="Keeling P."/>
            <person name="Hampl V."/>
        </authorList>
    </citation>
    <scope>NUCLEOTIDE SEQUENCE [LARGE SCALE GENOMIC DNA]</scope>
    <source>
        <strain evidence="1">ST1C</strain>
    </source>
</reference>
<dbReference type="OrthoDB" id="203202at2759"/>
<dbReference type="AlphaFoldDB" id="A0A5J4WP73"/>
<gene>
    <name evidence="1" type="ORF">EZS28_008054</name>
</gene>
<dbReference type="Proteomes" id="UP000324800">
    <property type="component" value="Unassembled WGS sequence"/>
</dbReference>
<comment type="caution">
    <text evidence="1">The sequence shown here is derived from an EMBL/GenBank/DDBJ whole genome shotgun (WGS) entry which is preliminary data.</text>
</comment>
<evidence type="ECO:0000313" key="2">
    <source>
        <dbReference type="Proteomes" id="UP000324800"/>
    </source>
</evidence>
<sequence length="133" mass="15021">MEEDINVTAVQVTPNECELTVPVDLIITFEAKKPLIDAFWLLRFVFDFAFKKQQIVELRSSRKLLLKIVLLECMKSGSTAVKETTILNMGLLSASLFLGHDENNALLNVNMCTEISKKKGSNTFIRTIMNPLE</sequence>
<accession>A0A5J4WP73</accession>
<name>A0A5J4WP73_9EUKA</name>
<dbReference type="EMBL" id="SNRW01001431">
    <property type="protein sequence ID" value="KAA6396422.1"/>
    <property type="molecule type" value="Genomic_DNA"/>
</dbReference>
<protein>
    <submittedName>
        <fullName evidence="1">Uncharacterized protein</fullName>
    </submittedName>
</protein>
<evidence type="ECO:0000313" key="1">
    <source>
        <dbReference type="EMBL" id="KAA6396422.1"/>
    </source>
</evidence>
<proteinExistence type="predicted"/>